<keyword evidence="2" id="KW-0812">Transmembrane</keyword>
<dbReference type="AlphaFoldDB" id="A0A072P8Y6"/>
<sequence length="336" mass="37144">MSQMQNIPEGVSFDDPSIPNYSLLTMIQPPYLPKAAQIGGLPTVSVDVPALAVLLSIYIGFAVTNMTIFQRNRLRGHMFRPSVLLFGFCMARIVTCILRIAWATHRTNVRLAIAAGIFINAGILILYLVNLALAHRVFKAKRPQFRWHAALALAIKVLYALIVGALIMVITATVLSFYTLNMKTRRTTRDIQLAAITYLLVISVLPLPFLAVAFLPPQDHHETTLGKGSMQSKALIITSSATLCILIAGFKAGTAWETPRPIDHPAWFDTKAAFYVFNFTLEILALATLTLSRIDKHFYVPKVSKGTEGEWREENMSNENNASGRASSEAKLATEL</sequence>
<dbReference type="STRING" id="1182545.A0A072P8Y6"/>
<feature type="region of interest" description="Disordered" evidence="1">
    <location>
        <begin position="309"/>
        <end position="336"/>
    </location>
</feature>
<feature type="transmembrane region" description="Helical" evidence="2">
    <location>
        <begin position="191"/>
        <end position="214"/>
    </location>
</feature>
<name>A0A072P8Y6_9EURO</name>
<accession>A0A072P8Y6</accession>
<evidence type="ECO:0000313" key="3">
    <source>
        <dbReference type="EMBL" id="KEF52055.1"/>
    </source>
</evidence>
<keyword evidence="2" id="KW-1133">Transmembrane helix</keyword>
<evidence type="ECO:0008006" key="5">
    <source>
        <dbReference type="Google" id="ProtNLM"/>
    </source>
</evidence>
<protein>
    <recommendedName>
        <fullName evidence="5">G-protein coupled receptors family 3 profile domain-containing protein</fullName>
    </recommendedName>
</protein>
<dbReference type="RefSeq" id="XP_013254645.1">
    <property type="nucleotide sequence ID" value="XM_013399191.1"/>
</dbReference>
<dbReference type="Proteomes" id="UP000027920">
    <property type="component" value="Unassembled WGS sequence"/>
</dbReference>
<comment type="caution">
    <text evidence="3">The sequence shown here is derived from an EMBL/GenBank/DDBJ whole genome shotgun (WGS) entry which is preliminary data.</text>
</comment>
<dbReference type="VEuPathDB" id="FungiDB:A1O9_12045"/>
<feature type="transmembrane region" description="Helical" evidence="2">
    <location>
        <begin position="272"/>
        <end position="292"/>
    </location>
</feature>
<keyword evidence="2" id="KW-0472">Membrane</keyword>
<dbReference type="PANTHER" id="PTHR35184">
    <property type="entry name" value="YALI0C10208P"/>
    <property type="match status" value="1"/>
</dbReference>
<dbReference type="HOGENOM" id="CLU_024263_0_1_1"/>
<feature type="compositionally biased region" description="Polar residues" evidence="1">
    <location>
        <begin position="317"/>
        <end position="326"/>
    </location>
</feature>
<dbReference type="PANTHER" id="PTHR35184:SF1">
    <property type="entry name" value="INTEGRAL MEMBRANE PROTEIN"/>
    <property type="match status" value="1"/>
</dbReference>
<keyword evidence="4" id="KW-1185">Reference proteome</keyword>
<reference evidence="3 4" key="1">
    <citation type="submission" date="2013-03" db="EMBL/GenBank/DDBJ databases">
        <title>The Genome Sequence of Exophiala aquamarina CBS 119918.</title>
        <authorList>
            <consortium name="The Broad Institute Genomics Platform"/>
            <person name="Cuomo C."/>
            <person name="de Hoog S."/>
            <person name="Gorbushina A."/>
            <person name="Walker B."/>
            <person name="Young S.K."/>
            <person name="Zeng Q."/>
            <person name="Gargeya S."/>
            <person name="Fitzgerald M."/>
            <person name="Haas B."/>
            <person name="Abouelleil A."/>
            <person name="Allen A.W."/>
            <person name="Alvarado L."/>
            <person name="Arachchi H.M."/>
            <person name="Berlin A.M."/>
            <person name="Chapman S.B."/>
            <person name="Gainer-Dewar J."/>
            <person name="Goldberg J."/>
            <person name="Griggs A."/>
            <person name="Gujja S."/>
            <person name="Hansen M."/>
            <person name="Howarth C."/>
            <person name="Imamovic A."/>
            <person name="Ireland A."/>
            <person name="Larimer J."/>
            <person name="McCowan C."/>
            <person name="Murphy C."/>
            <person name="Pearson M."/>
            <person name="Poon T.W."/>
            <person name="Priest M."/>
            <person name="Roberts A."/>
            <person name="Saif S."/>
            <person name="Shea T."/>
            <person name="Sisk P."/>
            <person name="Sykes S."/>
            <person name="Wortman J."/>
            <person name="Nusbaum C."/>
            <person name="Birren B."/>
        </authorList>
    </citation>
    <scope>NUCLEOTIDE SEQUENCE [LARGE SCALE GENOMIC DNA]</scope>
    <source>
        <strain evidence="3 4">CBS 119918</strain>
    </source>
</reference>
<feature type="transmembrane region" description="Helical" evidence="2">
    <location>
        <begin position="81"/>
        <end position="102"/>
    </location>
</feature>
<proteinExistence type="predicted"/>
<feature type="transmembrane region" description="Helical" evidence="2">
    <location>
        <begin position="150"/>
        <end position="179"/>
    </location>
</feature>
<evidence type="ECO:0000256" key="2">
    <source>
        <dbReference type="SAM" id="Phobius"/>
    </source>
</evidence>
<gene>
    <name evidence="3" type="ORF">A1O9_12045</name>
</gene>
<feature type="transmembrane region" description="Helical" evidence="2">
    <location>
        <begin position="50"/>
        <end position="69"/>
    </location>
</feature>
<feature type="transmembrane region" description="Helical" evidence="2">
    <location>
        <begin position="108"/>
        <end position="129"/>
    </location>
</feature>
<organism evidence="3 4">
    <name type="scientific">Exophiala aquamarina CBS 119918</name>
    <dbReference type="NCBI Taxonomy" id="1182545"/>
    <lineage>
        <taxon>Eukaryota</taxon>
        <taxon>Fungi</taxon>
        <taxon>Dikarya</taxon>
        <taxon>Ascomycota</taxon>
        <taxon>Pezizomycotina</taxon>
        <taxon>Eurotiomycetes</taxon>
        <taxon>Chaetothyriomycetidae</taxon>
        <taxon>Chaetothyriales</taxon>
        <taxon>Herpotrichiellaceae</taxon>
        <taxon>Exophiala</taxon>
    </lineage>
</organism>
<evidence type="ECO:0000313" key="4">
    <source>
        <dbReference type="Proteomes" id="UP000027920"/>
    </source>
</evidence>
<evidence type="ECO:0000256" key="1">
    <source>
        <dbReference type="SAM" id="MobiDB-lite"/>
    </source>
</evidence>
<feature type="transmembrane region" description="Helical" evidence="2">
    <location>
        <begin position="234"/>
        <end position="252"/>
    </location>
</feature>
<dbReference type="GeneID" id="25286940"/>
<dbReference type="OrthoDB" id="3357002at2759"/>
<dbReference type="EMBL" id="AMGV01000020">
    <property type="protein sequence ID" value="KEF52055.1"/>
    <property type="molecule type" value="Genomic_DNA"/>
</dbReference>